<organism evidence="1 2">
    <name type="scientific">Streptococcus henryi</name>
    <dbReference type="NCBI Taxonomy" id="439219"/>
    <lineage>
        <taxon>Bacteria</taxon>
        <taxon>Bacillati</taxon>
        <taxon>Bacillota</taxon>
        <taxon>Bacilli</taxon>
        <taxon>Lactobacillales</taxon>
        <taxon>Streptococcaceae</taxon>
        <taxon>Streptococcus</taxon>
    </lineage>
</organism>
<dbReference type="Proteomes" id="UP000182508">
    <property type="component" value="Unassembled WGS sequence"/>
</dbReference>
<dbReference type="Pfam" id="PF13419">
    <property type="entry name" value="HAD_2"/>
    <property type="match status" value="1"/>
</dbReference>
<proteinExistence type="predicted"/>
<dbReference type="InterPro" id="IPR006439">
    <property type="entry name" value="HAD-SF_hydro_IA"/>
</dbReference>
<dbReference type="SUPFAM" id="SSF56784">
    <property type="entry name" value="HAD-like"/>
    <property type="match status" value="1"/>
</dbReference>
<evidence type="ECO:0000313" key="1">
    <source>
        <dbReference type="EMBL" id="SDB21898.1"/>
    </source>
</evidence>
<dbReference type="Gene3D" id="1.10.150.240">
    <property type="entry name" value="Putative phosphatase, domain 2"/>
    <property type="match status" value="1"/>
</dbReference>
<dbReference type="InterPro" id="IPR023214">
    <property type="entry name" value="HAD_sf"/>
</dbReference>
<evidence type="ECO:0000313" key="2">
    <source>
        <dbReference type="Proteomes" id="UP000182508"/>
    </source>
</evidence>
<dbReference type="InterPro" id="IPR023198">
    <property type="entry name" value="PGP-like_dom2"/>
</dbReference>
<gene>
    <name evidence="1" type="ORF">SAMN02910293_01101</name>
</gene>
<dbReference type="SFLD" id="SFLDG01135">
    <property type="entry name" value="C1.5.6:_HAD__Beta-PGM__Phospha"/>
    <property type="match status" value="1"/>
</dbReference>
<dbReference type="PANTHER" id="PTHR18901:SF38">
    <property type="entry name" value="PSEUDOURIDINE-5'-PHOSPHATASE"/>
    <property type="match status" value="1"/>
</dbReference>
<dbReference type="InterPro" id="IPR036412">
    <property type="entry name" value="HAD-like_sf"/>
</dbReference>
<dbReference type="eggNOG" id="COG0637">
    <property type="taxonomic scope" value="Bacteria"/>
</dbReference>
<protein>
    <submittedName>
        <fullName evidence="1">Haloacid dehalogenase superfamily, subfamily IA, variant 3 with third motif having DD or ED/haloacid dehalogenase superfamily, subfamily IA, variant 1 with third motif having Dx(3-4)D or Dx(3-4)E</fullName>
    </submittedName>
</protein>
<name>A0A1G6BMS4_9STRE</name>
<dbReference type="Gene3D" id="3.40.50.1000">
    <property type="entry name" value="HAD superfamily/HAD-like"/>
    <property type="match status" value="1"/>
</dbReference>
<dbReference type="NCBIfam" id="TIGR01549">
    <property type="entry name" value="HAD-SF-IA-v1"/>
    <property type="match status" value="1"/>
</dbReference>
<dbReference type="EMBL" id="FMXP01000013">
    <property type="protein sequence ID" value="SDB21898.1"/>
    <property type="molecule type" value="Genomic_DNA"/>
</dbReference>
<dbReference type="PRINTS" id="PR00413">
    <property type="entry name" value="HADHALOGNASE"/>
</dbReference>
<dbReference type="SFLD" id="SFLDS00003">
    <property type="entry name" value="Haloacid_Dehalogenase"/>
    <property type="match status" value="1"/>
</dbReference>
<sequence length="213" mass="23921">MVKAIIFDMDGVLFDTENFYLKRREIFLGTKGISISHIDAKEFIGGRLEEVWKKFLKRYHLDFDVKELRAEYSDYKRQHKAPYADLIFPEVKQVLAHLADMGIVMGLASNSELSDIELALESSGIDSYFSVVLSGGDFVKAKPDPAIYNTAYEKLGFDKSEILIVEDSEKGIAAGKATGMQVIAIKDNIFGIDQSQADKIVDDLRDVVDLIKE</sequence>
<dbReference type="InterPro" id="IPR041492">
    <property type="entry name" value="HAD_2"/>
</dbReference>
<dbReference type="STRING" id="439219.SAMN02910293_01101"/>
<dbReference type="CDD" id="cd07505">
    <property type="entry name" value="HAD_BPGM-like"/>
    <property type="match status" value="1"/>
</dbReference>
<dbReference type="SFLD" id="SFLDG01129">
    <property type="entry name" value="C1.5:_HAD__Beta-PGM__Phosphata"/>
    <property type="match status" value="1"/>
</dbReference>
<dbReference type="AlphaFoldDB" id="A0A1G6BMS4"/>
<dbReference type="PANTHER" id="PTHR18901">
    <property type="entry name" value="2-DEOXYGLUCOSE-6-PHOSPHATE PHOSPHATASE 2"/>
    <property type="match status" value="1"/>
</dbReference>
<dbReference type="NCBIfam" id="TIGR01509">
    <property type="entry name" value="HAD-SF-IA-v3"/>
    <property type="match status" value="1"/>
</dbReference>
<accession>A0A1G6BMS4</accession>
<dbReference type="RefSeq" id="WP_074485946.1">
    <property type="nucleotide sequence ID" value="NZ_FMXP01000013.1"/>
</dbReference>
<reference evidence="1 2" key="1">
    <citation type="submission" date="2016-10" db="EMBL/GenBank/DDBJ databases">
        <authorList>
            <person name="de Groot N.N."/>
        </authorList>
    </citation>
    <scope>NUCLEOTIDE SEQUENCE [LARGE SCALE GENOMIC DNA]</scope>
    <source>
        <strain evidence="1 2">A-4</strain>
    </source>
</reference>
<keyword evidence="2" id="KW-1185">Reference proteome</keyword>